<feature type="domain" description="Glycosyl transferase family 1" evidence="15">
    <location>
        <begin position="266"/>
        <end position="444"/>
    </location>
</feature>
<proteinExistence type="inferred from homology"/>
<comment type="catalytic activity">
    <reaction evidence="12 14">
        <text>an alpha-D-Man-(1-&gt;3)-[alpha-D-Man-(1-&gt;6)]-beta-D-Man-(1-&gt;4)-beta-D-GlcNAc-(1-&gt;4)-alpha-D-GlcNAc-diphospho-di-trans,poly-cis-dolichol + 2 GDP-alpha-D-mannose = an alpha-D-Man-(1-&gt;2)-alpha-D-Man-(1-&gt;2)-alpha-D-Man-(1-&gt;3)-[alpha-D-Man-(1-&gt;6)]-beta-D-Man-(1-&gt;4)-beta-D-GlcNAc-(1-&gt;4)-alpha-D-GlcNAc-diphospho-di-trans,poly-cis-dolichol + 2 GDP + 2 H(+)</text>
        <dbReference type="Rhea" id="RHEA:29523"/>
        <dbReference type="Rhea" id="RHEA-COMP:19515"/>
        <dbReference type="Rhea" id="RHEA-COMP:19516"/>
        <dbReference type="ChEBI" id="CHEBI:15378"/>
        <dbReference type="ChEBI" id="CHEBI:57527"/>
        <dbReference type="ChEBI" id="CHEBI:58189"/>
        <dbReference type="ChEBI" id="CHEBI:132511"/>
        <dbReference type="ChEBI" id="CHEBI:132515"/>
        <dbReference type="EC" id="2.4.1.131"/>
    </reaction>
    <physiologicalReaction direction="left-to-right" evidence="12 14">
        <dbReference type="Rhea" id="RHEA:29524"/>
    </physiologicalReaction>
</comment>
<evidence type="ECO:0000256" key="11">
    <source>
        <dbReference type="ARBA" id="ARBA00023136"/>
    </source>
</evidence>
<keyword evidence="8 14" id="KW-0812">Transmembrane</keyword>
<keyword evidence="6 14" id="KW-0328">Glycosyltransferase</keyword>
<keyword evidence="7 14" id="KW-0808">Transferase</keyword>
<organism evidence="17 18">
    <name type="scientific">Strongyloides venezuelensis</name>
    <name type="common">Threadworm</name>
    <dbReference type="NCBI Taxonomy" id="75913"/>
    <lineage>
        <taxon>Eukaryota</taxon>
        <taxon>Metazoa</taxon>
        <taxon>Ecdysozoa</taxon>
        <taxon>Nematoda</taxon>
        <taxon>Chromadorea</taxon>
        <taxon>Rhabditida</taxon>
        <taxon>Tylenchina</taxon>
        <taxon>Panagrolaimomorpha</taxon>
        <taxon>Strongyloidoidea</taxon>
        <taxon>Strongyloididae</taxon>
        <taxon>Strongyloides</taxon>
    </lineage>
</organism>
<evidence type="ECO:0000313" key="18">
    <source>
        <dbReference type="WBParaSite" id="SVE_0493500.1"/>
    </source>
</evidence>
<feature type="transmembrane region" description="Helical" evidence="14">
    <location>
        <begin position="6"/>
        <end position="26"/>
    </location>
</feature>
<dbReference type="Pfam" id="PF15924">
    <property type="entry name" value="ALG11_N"/>
    <property type="match status" value="1"/>
</dbReference>
<evidence type="ECO:0000256" key="2">
    <source>
        <dbReference type="ARBA" id="ARBA00004922"/>
    </source>
</evidence>
<feature type="domain" description="ALG11 mannosyltransferase N-terminal" evidence="16">
    <location>
        <begin position="33"/>
        <end position="242"/>
    </location>
</feature>
<dbReference type="Gene3D" id="3.40.50.2000">
    <property type="entry name" value="Glycogen Phosphorylase B"/>
    <property type="match status" value="1"/>
</dbReference>
<accession>A0A0K0F7Y7</accession>
<comment type="pathway">
    <text evidence="2 14">Protein modification; protein glycosylation.</text>
</comment>
<evidence type="ECO:0000256" key="7">
    <source>
        <dbReference type="ARBA" id="ARBA00022679"/>
    </source>
</evidence>
<dbReference type="EC" id="2.4.1.131" evidence="4 14"/>
<keyword evidence="10 14" id="KW-1133">Transmembrane helix</keyword>
<evidence type="ECO:0000256" key="4">
    <source>
        <dbReference type="ARBA" id="ARBA00012645"/>
    </source>
</evidence>
<evidence type="ECO:0000256" key="14">
    <source>
        <dbReference type="RuleBase" id="RU367051"/>
    </source>
</evidence>
<reference evidence="17" key="1">
    <citation type="submission" date="2014-07" db="EMBL/GenBank/DDBJ databases">
        <authorList>
            <person name="Martin A.A"/>
            <person name="De Silva N."/>
        </authorList>
    </citation>
    <scope>NUCLEOTIDE SEQUENCE</scope>
</reference>
<evidence type="ECO:0000256" key="6">
    <source>
        <dbReference type="ARBA" id="ARBA00022676"/>
    </source>
</evidence>
<sequence>MGILVSLSIIFFLPSIPFLIFLSIYLRLTKNKNSVGFFHPYCNAGGGGERVLWCALNGMQKRYGNRGIKFIIYSGDIDVTAKDILEKAKNRFNVKVTENKIKFIFLRWRWLLEASNYPRFTLILQTLAGYYVGLEGLLKYNPEVLIDTMGYPIVLPLFKWIGGCKVSCYVHYPTISTEMIESVENRKSSYNNAEWISKSFILSYAKLFYYKLFAIFYRFCSLGTDVVMVNGSWTENHINSLWNCRSRKVYPPCNIEEFLMIRNTAEDIFKNEKVVQVLSIGQIRPEKNHRLQLEAFSIAKELLDKENIKLKLIIVGGCRNEEDIQRYEMLKDYSSKLSISEDVIWKVNCPFGKLLELLSTSLIGIHTMINEHFGISVVEQMAAGNIMISHNSGGPMMDIIVEKYPSKNARGFLATTAIEYGESIVKIVKLGKIERDKIKEEAKKHLEKFSDTIFEDNWYNGIKYIMN</sequence>
<evidence type="ECO:0000256" key="13">
    <source>
        <dbReference type="ARBA" id="ARBA00045128"/>
    </source>
</evidence>
<dbReference type="Pfam" id="PF00534">
    <property type="entry name" value="Glycos_transf_1"/>
    <property type="match status" value="1"/>
</dbReference>
<evidence type="ECO:0000256" key="9">
    <source>
        <dbReference type="ARBA" id="ARBA00022824"/>
    </source>
</evidence>
<dbReference type="InterPro" id="IPR001296">
    <property type="entry name" value="Glyco_trans_1"/>
</dbReference>
<dbReference type="GO" id="GO:0004377">
    <property type="term" value="F:GDP-Man:Man(3)GlcNAc(2)-PP-Dol alpha-1,2-mannosyltransferase activity"/>
    <property type="evidence" value="ECO:0007669"/>
    <property type="project" value="UniProtKB-UniRule"/>
</dbReference>
<dbReference type="Proteomes" id="UP000035680">
    <property type="component" value="Unassembled WGS sequence"/>
</dbReference>
<keyword evidence="17" id="KW-1185">Reference proteome</keyword>
<reference evidence="18" key="2">
    <citation type="submission" date="2015-08" db="UniProtKB">
        <authorList>
            <consortium name="WormBaseParasite"/>
        </authorList>
    </citation>
    <scope>IDENTIFICATION</scope>
</reference>
<dbReference type="InterPro" id="IPR038013">
    <property type="entry name" value="ALG11"/>
</dbReference>
<protein>
    <recommendedName>
        <fullName evidence="5 14">GDP-Man:Man(3)GlcNAc(2)-PP-Dol alpha-1,2-mannosyltransferase</fullName>
        <ecNumber evidence="4 14">2.4.1.131</ecNumber>
    </recommendedName>
</protein>
<dbReference type="STRING" id="75913.A0A0K0F7Y7"/>
<dbReference type="CDD" id="cd03806">
    <property type="entry name" value="GT4_ALG11-like"/>
    <property type="match status" value="1"/>
</dbReference>
<evidence type="ECO:0000256" key="1">
    <source>
        <dbReference type="ARBA" id="ARBA00004389"/>
    </source>
</evidence>
<dbReference type="WBParaSite" id="SVE_0493500.1">
    <property type="protein sequence ID" value="SVE_0493500.1"/>
    <property type="gene ID" value="SVE_0493500"/>
</dbReference>
<evidence type="ECO:0000256" key="8">
    <source>
        <dbReference type="ARBA" id="ARBA00022692"/>
    </source>
</evidence>
<name>A0A0K0F7Y7_STRVS</name>
<evidence type="ECO:0000256" key="12">
    <source>
        <dbReference type="ARBA" id="ARBA00045065"/>
    </source>
</evidence>
<dbReference type="GO" id="GO:0005789">
    <property type="term" value="C:endoplasmic reticulum membrane"/>
    <property type="evidence" value="ECO:0007669"/>
    <property type="project" value="UniProtKB-SubCell"/>
</dbReference>
<dbReference type="PANTHER" id="PTHR45919">
    <property type="entry name" value="GDP-MAN:MAN(3)GLCNAC(2)-PP-DOL ALPHA-1,2-MANNOSYLTRANSFERASE"/>
    <property type="match status" value="1"/>
</dbReference>
<comment type="subcellular location">
    <subcellularLocation>
        <location evidence="1">Endoplasmic reticulum membrane</location>
        <topology evidence="1">Single-pass membrane protein</topology>
    </subcellularLocation>
</comment>
<keyword evidence="9 14" id="KW-0256">Endoplasmic reticulum</keyword>
<comment type="function">
    <text evidence="13">GDP-Man:Man(3)GlcNAc(2)-PP-Dol alpha-1,2-mannosyltransferase that operates in the biosynthetic pathway of dolichol-linked oligosaccharides, the glycan precursors employed in protein asparagine (N)-glycosylation. The assembly of dolichol-linked oligosaccharides begins on the cytosolic side of the endoplasmic reticulum membrane and finishes in its lumen. The sequential addition of sugars to dolichol pyrophosphate produces dolichol-linked oligosaccharides containing fourteen sugars, including two GlcNAcs, nine mannoses and three glucoses. Once assembled, the oligosaccharide is transferred from the lipid to nascent proteins by oligosaccharyltransferases. Catalyzes, on the cytoplasmic face of the endoplasmic reticulum, the addition of the fourth and fifth mannose residues to the dolichol-linked oligosaccharide chain, to produce Man(5)GlcNAc(2)-PP-dolichol core oligosaccharide. Man(5)GlcNAc(2)-PP-dolichol is a substrate for ALG3, the following enzyme in the biosynthetic pathway.</text>
</comment>
<evidence type="ECO:0000256" key="3">
    <source>
        <dbReference type="ARBA" id="ARBA00009481"/>
    </source>
</evidence>
<dbReference type="AlphaFoldDB" id="A0A0K0F7Y7"/>
<dbReference type="GO" id="GO:0006487">
    <property type="term" value="P:protein N-linked glycosylation"/>
    <property type="evidence" value="ECO:0007669"/>
    <property type="project" value="TreeGrafter"/>
</dbReference>
<dbReference type="InterPro" id="IPR031814">
    <property type="entry name" value="ALG11_N"/>
</dbReference>
<evidence type="ECO:0000259" key="15">
    <source>
        <dbReference type="Pfam" id="PF00534"/>
    </source>
</evidence>
<evidence type="ECO:0000256" key="10">
    <source>
        <dbReference type="ARBA" id="ARBA00022989"/>
    </source>
</evidence>
<keyword evidence="11 14" id="KW-0472">Membrane</keyword>
<dbReference type="PANTHER" id="PTHR45919:SF1">
    <property type="entry name" value="GDP-MAN:MAN(3)GLCNAC(2)-PP-DOL ALPHA-1,2-MANNOSYLTRANSFERASE"/>
    <property type="match status" value="1"/>
</dbReference>
<evidence type="ECO:0000256" key="5">
    <source>
        <dbReference type="ARBA" id="ARBA00022018"/>
    </source>
</evidence>
<dbReference type="UniPathway" id="UPA00378"/>
<comment type="similarity">
    <text evidence="3 14">Belongs to the glycosyltransferase group 1 family. Glycosyltransferase 4 subfamily.</text>
</comment>
<evidence type="ECO:0000259" key="16">
    <source>
        <dbReference type="Pfam" id="PF15924"/>
    </source>
</evidence>
<evidence type="ECO:0000313" key="17">
    <source>
        <dbReference type="Proteomes" id="UP000035680"/>
    </source>
</evidence>
<dbReference type="SUPFAM" id="SSF53756">
    <property type="entry name" value="UDP-Glycosyltransferase/glycogen phosphorylase"/>
    <property type="match status" value="1"/>
</dbReference>